<keyword evidence="5" id="KW-0539">Nucleus</keyword>
<evidence type="ECO:0000256" key="2">
    <source>
        <dbReference type="ARBA" id="ARBA00023015"/>
    </source>
</evidence>
<feature type="compositionally biased region" description="Basic and acidic residues" evidence="6">
    <location>
        <begin position="554"/>
        <end position="563"/>
    </location>
</feature>
<evidence type="ECO:0000256" key="5">
    <source>
        <dbReference type="ARBA" id="ARBA00023242"/>
    </source>
</evidence>
<sequence>MDTWNDSTLGYLDVLRDVYSSLSFPGLPATECSEDAVMAATSKRQQSGKEERKMGRDGNEGEYEEMQYLSAQVEEESREGVGGSLEQGREESCEGVKEDGAEEGPEGEHRRQYRNRKYRRLAPNLPVVSIPVSTSNSSLSSEVGRSRAHSLSLAEEGEEENAAPAESTMRVVSTPGSLGGLGKGKHFLFKQPKAANAHASQARARNPKRAASPASSPRAGLTNASKGGSGGASGGGSGAGAHTRNRRRAALKAEAAMHKAHSGREGVGEGGGSPGPGGQGGRGSEDEGEDGKEDGGEEEEDSGEIDESLMSLRFPPQHETDFVGAVFKLGLQCSSPKVLMDLMPMTDTLTTEHIKSHLQKYRLHGQRSKEEFVEYYNGYMRGPFASFCARREWEHDRSPYGPDGLLPPLFAHGHRRLPPALGGGNRQHHLQQVQALTGQLLQTQLDLQVQVQHYITSQITIQSELIKDTVSSSMHVLGRGDGLPRQEEGKEDGKRGTAQGGEREGEGEALPPLIVDGEEQEERKHLAFPSSPLPCGGVGGGGRTPTSTPMYMKRGGEGGRKGGGEGGGGLEALAAEARILEAASKAKRQQQQDTLSSLEDEEEEEEEQGGRGGEIWSGCEERLPSRPRTVTLAL</sequence>
<gene>
    <name evidence="7" type="ORF">Naga_100398g5</name>
</gene>
<dbReference type="SUPFAM" id="SSF46689">
    <property type="entry name" value="Homeodomain-like"/>
    <property type="match status" value="1"/>
</dbReference>
<evidence type="ECO:0000256" key="3">
    <source>
        <dbReference type="ARBA" id="ARBA00023125"/>
    </source>
</evidence>
<evidence type="ECO:0000256" key="4">
    <source>
        <dbReference type="ARBA" id="ARBA00023163"/>
    </source>
</evidence>
<feature type="compositionally biased region" description="Basic residues" evidence="6">
    <location>
        <begin position="111"/>
        <end position="120"/>
    </location>
</feature>
<dbReference type="EMBL" id="AZIL01000622">
    <property type="protein sequence ID" value="EWM26518.1"/>
    <property type="molecule type" value="Genomic_DNA"/>
</dbReference>
<feature type="compositionally biased region" description="Gly residues" evidence="6">
    <location>
        <begin position="268"/>
        <end position="282"/>
    </location>
</feature>
<comment type="subcellular location">
    <subcellularLocation>
        <location evidence="1">Nucleus</location>
    </subcellularLocation>
</comment>
<keyword evidence="2" id="KW-0805">Transcription regulation</keyword>
<feature type="compositionally biased region" description="Low complexity" evidence="6">
    <location>
        <begin position="194"/>
        <end position="219"/>
    </location>
</feature>
<dbReference type="InterPro" id="IPR006447">
    <property type="entry name" value="Myb_dom_plants"/>
</dbReference>
<dbReference type="PANTHER" id="PTHR31312">
    <property type="entry name" value="TRANSCRIPTION ACTIVATOR GLK1"/>
    <property type="match status" value="1"/>
</dbReference>
<dbReference type="GO" id="GO:0005634">
    <property type="term" value="C:nucleus"/>
    <property type="evidence" value="ECO:0007669"/>
    <property type="project" value="UniProtKB-SubCell"/>
</dbReference>
<dbReference type="PANTHER" id="PTHR31312:SF1">
    <property type="entry name" value="TRANSCRIPTION ACTIVATOR GLK1"/>
    <property type="match status" value="1"/>
</dbReference>
<feature type="compositionally biased region" description="Gly residues" evidence="6">
    <location>
        <begin position="227"/>
        <end position="239"/>
    </location>
</feature>
<evidence type="ECO:0000313" key="8">
    <source>
        <dbReference type="Proteomes" id="UP000019335"/>
    </source>
</evidence>
<dbReference type="GO" id="GO:0003700">
    <property type="term" value="F:DNA-binding transcription factor activity"/>
    <property type="evidence" value="ECO:0007669"/>
    <property type="project" value="InterPro"/>
</dbReference>
<keyword evidence="3" id="KW-0238">DNA-binding</keyword>
<dbReference type="GO" id="GO:0003677">
    <property type="term" value="F:DNA binding"/>
    <property type="evidence" value="ECO:0007669"/>
    <property type="project" value="UniProtKB-KW"/>
</dbReference>
<dbReference type="AlphaFoldDB" id="W7TSM2"/>
<dbReference type="InterPro" id="IPR044825">
    <property type="entry name" value="GLK1/2-like"/>
</dbReference>
<protein>
    <submittedName>
        <fullName evidence="7">Uncharacterized protein</fullName>
    </submittedName>
</protein>
<proteinExistence type="predicted"/>
<comment type="caution">
    <text evidence="7">The sequence shown here is derived from an EMBL/GenBank/DDBJ whole genome shotgun (WGS) entry which is preliminary data.</text>
</comment>
<organism evidence="7 8">
    <name type="scientific">Nannochloropsis gaditana</name>
    <dbReference type="NCBI Taxonomy" id="72520"/>
    <lineage>
        <taxon>Eukaryota</taxon>
        <taxon>Sar</taxon>
        <taxon>Stramenopiles</taxon>
        <taxon>Ochrophyta</taxon>
        <taxon>Eustigmatophyceae</taxon>
        <taxon>Eustigmatales</taxon>
        <taxon>Monodopsidaceae</taxon>
        <taxon>Nannochloropsis</taxon>
    </lineage>
</organism>
<dbReference type="NCBIfam" id="TIGR01557">
    <property type="entry name" value="myb_SHAQKYF"/>
    <property type="match status" value="1"/>
</dbReference>
<reference evidence="7 8" key="1">
    <citation type="journal article" date="2014" name="Mol. Plant">
        <title>Chromosome Scale Genome Assembly and Transcriptome Profiling of Nannochloropsis gaditana in Nitrogen Depletion.</title>
        <authorList>
            <person name="Corteggiani Carpinelli E."/>
            <person name="Telatin A."/>
            <person name="Vitulo N."/>
            <person name="Forcato C."/>
            <person name="D'Angelo M."/>
            <person name="Schiavon R."/>
            <person name="Vezzi A."/>
            <person name="Giacometti G.M."/>
            <person name="Morosinotto T."/>
            <person name="Valle G."/>
        </authorList>
    </citation>
    <scope>NUCLEOTIDE SEQUENCE [LARGE SCALE GENOMIC DNA]</scope>
    <source>
        <strain evidence="7 8">B-31</strain>
    </source>
</reference>
<dbReference type="OrthoDB" id="10524227at2759"/>
<feature type="compositionally biased region" description="Basic and acidic residues" evidence="6">
    <location>
        <begin position="87"/>
        <end position="99"/>
    </location>
</feature>
<feature type="compositionally biased region" description="Low complexity" evidence="6">
    <location>
        <begin position="127"/>
        <end position="143"/>
    </location>
</feature>
<accession>W7TSM2</accession>
<feature type="compositionally biased region" description="Acidic residues" evidence="6">
    <location>
        <begin position="286"/>
        <end position="305"/>
    </location>
</feature>
<name>W7TSM2_9STRA</name>
<feature type="compositionally biased region" description="Basic and acidic residues" evidence="6">
    <location>
        <begin position="47"/>
        <end position="59"/>
    </location>
</feature>
<evidence type="ECO:0000256" key="1">
    <source>
        <dbReference type="ARBA" id="ARBA00004123"/>
    </source>
</evidence>
<dbReference type="InterPro" id="IPR009057">
    <property type="entry name" value="Homeodomain-like_sf"/>
</dbReference>
<dbReference type="GO" id="GO:0045893">
    <property type="term" value="P:positive regulation of DNA-templated transcription"/>
    <property type="evidence" value="ECO:0007669"/>
    <property type="project" value="InterPro"/>
</dbReference>
<feature type="region of interest" description="Disordered" evidence="6">
    <location>
        <begin position="37"/>
        <end position="305"/>
    </location>
</feature>
<feature type="region of interest" description="Disordered" evidence="6">
    <location>
        <begin position="475"/>
        <end position="569"/>
    </location>
</feature>
<feature type="compositionally biased region" description="Basic and acidic residues" evidence="6">
    <location>
        <begin position="482"/>
        <end position="506"/>
    </location>
</feature>
<keyword evidence="8" id="KW-1185">Reference proteome</keyword>
<dbReference type="Proteomes" id="UP000019335">
    <property type="component" value="Chromosome 8"/>
</dbReference>
<dbReference type="Gene3D" id="1.10.10.60">
    <property type="entry name" value="Homeodomain-like"/>
    <property type="match status" value="1"/>
</dbReference>
<evidence type="ECO:0000256" key="6">
    <source>
        <dbReference type="SAM" id="MobiDB-lite"/>
    </source>
</evidence>
<evidence type="ECO:0000313" key="7">
    <source>
        <dbReference type="EMBL" id="EWM26518.1"/>
    </source>
</evidence>
<feature type="compositionally biased region" description="Acidic residues" evidence="6">
    <location>
        <begin position="598"/>
        <end position="607"/>
    </location>
</feature>
<feature type="region of interest" description="Disordered" evidence="6">
    <location>
        <begin position="583"/>
        <end position="634"/>
    </location>
</feature>
<keyword evidence="4" id="KW-0804">Transcription</keyword>